<accession>A0A8H6HI10</accession>
<evidence type="ECO:0000256" key="3">
    <source>
        <dbReference type="ARBA" id="ARBA00022741"/>
    </source>
</evidence>
<feature type="compositionally biased region" description="Basic residues" evidence="9">
    <location>
        <begin position="9"/>
        <end position="19"/>
    </location>
</feature>
<dbReference type="GO" id="GO:0005525">
    <property type="term" value="F:GTP binding"/>
    <property type="evidence" value="ECO:0007669"/>
    <property type="project" value="UniProtKB-KW"/>
</dbReference>
<dbReference type="OrthoDB" id="5817230at2759"/>
<keyword evidence="5 7" id="KW-0342">GTP-binding</keyword>
<evidence type="ECO:0000313" key="11">
    <source>
        <dbReference type="Proteomes" id="UP000521943"/>
    </source>
</evidence>
<dbReference type="FunFam" id="3.40.50.300:FF:000181">
    <property type="entry name" value="Guanine nucleotide-binding protein subunit alpha"/>
    <property type="match status" value="1"/>
</dbReference>
<evidence type="ECO:0000256" key="4">
    <source>
        <dbReference type="ARBA" id="ARBA00022842"/>
    </source>
</evidence>
<feature type="binding site" evidence="7">
    <location>
        <position position="340"/>
    </location>
    <ligand>
        <name>GTP</name>
        <dbReference type="ChEBI" id="CHEBI:37565"/>
    </ligand>
</feature>
<evidence type="ECO:0000313" key="10">
    <source>
        <dbReference type="EMBL" id="KAF6747420.1"/>
    </source>
</evidence>
<dbReference type="AlphaFoldDB" id="A0A8H6HI10"/>
<dbReference type="GO" id="GO:0001664">
    <property type="term" value="F:G protein-coupled receptor binding"/>
    <property type="evidence" value="ECO:0007669"/>
    <property type="project" value="TreeGrafter"/>
</dbReference>
<evidence type="ECO:0000256" key="7">
    <source>
        <dbReference type="PIRSR" id="PIRSR601019-1"/>
    </source>
</evidence>
<dbReference type="InterPro" id="IPR027417">
    <property type="entry name" value="P-loop_NTPase"/>
</dbReference>
<dbReference type="CDD" id="cd00066">
    <property type="entry name" value="G-alpha"/>
    <property type="match status" value="1"/>
</dbReference>
<comment type="caution">
    <text evidence="10">The sequence shown here is derived from an EMBL/GenBank/DDBJ whole genome shotgun (WGS) entry which is preliminary data.</text>
</comment>
<evidence type="ECO:0000256" key="1">
    <source>
        <dbReference type="ARBA" id="ARBA00011356"/>
    </source>
</evidence>
<dbReference type="InterPro" id="IPR001019">
    <property type="entry name" value="Gprotein_alpha_su"/>
</dbReference>
<evidence type="ECO:0000256" key="8">
    <source>
        <dbReference type="PIRSR" id="PIRSR601019-2"/>
    </source>
</evidence>
<keyword evidence="11" id="KW-1185">Reference proteome</keyword>
<keyword evidence="6" id="KW-0807">Transducer</keyword>
<dbReference type="EMBL" id="JACGCI010000081">
    <property type="protein sequence ID" value="KAF6747420.1"/>
    <property type="molecule type" value="Genomic_DNA"/>
</dbReference>
<gene>
    <name evidence="10" type="ORF">DFP72DRAFT_992540</name>
</gene>
<dbReference type="SUPFAM" id="SSF52540">
    <property type="entry name" value="P-loop containing nucleoside triphosphate hydrolases"/>
    <property type="match status" value="1"/>
</dbReference>
<dbReference type="SMART" id="SM00275">
    <property type="entry name" value="G_alpha"/>
    <property type="match status" value="1"/>
</dbReference>
<dbReference type="PANTHER" id="PTHR10218:SF369">
    <property type="entry name" value="GUANINE NUCLEOTIDE-BINDING PROTEIN ALPHA-2 SUBUNIT"/>
    <property type="match status" value="1"/>
</dbReference>
<feature type="binding site" evidence="8">
    <location>
        <position position="52"/>
    </location>
    <ligand>
        <name>Mg(2+)</name>
        <dbReference type="ChEBI" id="CHEBI:18420"/>
    </ligand>
</feature>
<organism evidence="10 11">
    <name type="scientific">Ephemerocybe angulata</name>
    <dbReference type="NCBI Taxonomy" id="980116"/>
    <lineage>
        <taxon>Eukaryota</taxon>
        <taxon>Fungi</taxon>
        <taxon>Dikarya</taxon>
        <taxon>Basidiomycota</taxon>
        <taxon>Agaricomycotina</taxon>
        <taxon>Agaricomycetes</taxon>
        <taxon>Agaricomycetidae</taxon>
        <taxon>Agaricales</taxon>
        <taxon>Agaricineae</taxon>
        <taxon>Psathyrellaceae</taxon>
        <taxon>Ephemerocybe</taxon>
    </lineage>
</organism>
<dbReference type="Gene3D" id="3.40.50.300">
    <property type="entry name" value="P-loop containing nucleotide triphosphate hydrolases"/>
    <property type="match status" value="1"/>
</dbReference>
<evidence type="ECO:0000256" key="6">
    <source>
        <dbReference type="ARBA" id="ARBA00023224"/>
    </source>
</evidence>
<dbReference type="GO" id="GO:0003924">
    <property type="term" value="F:GTPase activity"/>
    <property type="evidence" value="ECO:0007669"/>
    <property type="project" value="InterPro"/>
</dbReference>
<proteinExistence type="predicted"/>
<feature type="binding site" evidence="7">
    <location>
        <begin position="215"/>
        <end position="219"/>
    </location>
    <ligand>
        <name>GTP</name>
        <dbReference type="ChEBI" id="CHEBI:37565"/>
    </ligand>
</feature>
<dbReference type="GO" id="GO:0010255">
    <property type="term" value="P:glucose mediated signaling pathway"/>
    <property type="evidence" value="ECO:0007669"/>
    <property type="project" value="UniProtKB-ARBA"/>
</dbReference>
<reference evidence="10 11" key="1">
    <citation type="submission" date="2020-07" db="EMBL/GenBank/DDBJ databases">
        <title>Comparative genomics of pyrophilous fungi reveals a link between fire events and developmental genes.</title>
        <authorList>
            <consortium name="DOE Joint Genome Institute"/>
            <person name="Steindorff A.S."/>
            <person name="Carver A."/>
            <person name="Calhoun S."/>
            <person name="Stillman K."/>
            <person name="Liu H."/>
            <person name="Lipzen A."/>
            <person name="Pangilinan J."/>
            <person name="Labutti K."/>
            <person name="Bruns T.D."/>
            <person name="Grigoriev I.V."/>
        </authorList>
    </citation>
    <scope>NUCLEOTIDE SEQUENCE [LARGE SCALE GENOMIC DNA]</scope>
    <source>
        <strain evidence="10 11">CBS 144469</strain>
    </source>
</reference>
<dbReference type="GO" id="GO:0005834">
    <property type="term" value="C:heterotrimeric G-protein complex"/>
    <property type="evidence" value="ECO:0007669"/>
    <property type="project" value="TreeGrafter"/>
</dbReference>
<dbReference type="InterPro" id="IPR011025">
    <property type="entry name" value="GproteinA_insert"/>
</dbReference>
<dbReference type="Proteomes" id="UP000521943">
    <property type="component" value="Unassembled WGS sequence"/>
</dbReference>
<dbReference type="Pfam" id="PF00503">
    <property type="entry name" value="G-alpha"/>
    <property type="match status" value="1"/>
</dbReference>
<dbReference type="SUPFAM" id="SSF47895">
    <property type="entry name" value="Transducin (alpha subunit), insertion domain"/>
    <property type="match status" value="1"/>
</dbReference>
<evidence type="ECO:0000256" key="9">
    <source>
        <dbReference type="SAM" id="MobiDB-lite"/>
    </source>
</evidence>
<name>A0A8H6HI10_9AGAR</name>
<dbReference type="GO" id="GO:0005737">
    <property type="term" value="C:cytoplasm"/>
    <property type="evidence" value="ECO:0007669"/>
    <property type="project" value="TreeGrafter"/>
</dbReference>
<keyword evidence="3 7" id="KW-0547">Nucleotide-binding</keyword>
<evidence type="ECO:0000256" key="2">
    <source>
        <dbReference type="ARBA" id="ARBA00022723"/>
    </source>
</evidence>
<dbReference type="PROSITE" id="PS51882">
    <property type="entry name" value="G_ALPHA"/>
    <property type="match status" value="1"/>
</dbReference>
<dbReference type="GO" id="GO:0007189">
    <property type="term" value="P:adenylate cyclase-activating G protein-coupled receptor signaling pathway"/>
    <property type="evidence" value="ECO:0007669"/>
    <property type="project" value="TreeGrafter"/>
</dbReference>
<keyword evidence="4 8" id="KW-0460">Magnesium</keyword>
<dbReference type="GO" id="GO:0031683">
    <property type="term" value="F:G-protein beta/gamma-subunit complex binding"/>
    <property type="evidence" value="ECO:0007669"/>
    <property type="project" value="InterPro"/>
</dbReference>
<protein>
    <submittedName>
        <fullName evidence="10">Heterotrimeric G-protein alpha subunit, GPA3-like protein</fullName>
    </submittedName>
</protein>
<dbReference type="PRINTS" id="PR00318">
    <property type="entry name" value="GPROTEINA"/>
</dbReference>
<dbReference type="Gene3D" id="1.10.400.10">
    <property type="entry name" value="GI Alpha 1, domain 2-like"/>
    <property type="match status" value="1"/>
</dbReference>
<keyword evidence="2 8" id="KW-0479">Metal-binding</keyword>
<dbReference type="PANTHER" id="PTHR10218">
    <property type="entry name" value="GTP-BINDING PROTEIN ALPHA SUBUNIT"/>
    <property type="match status" value="1"/>
</dbReference>
<feature type="region of interest" description="Disordered" evidence="9">
    <location>
        <begin position="1"/>
        <end position="22"/>
    </location>
</feature>
<evidence type="ECO:0000256" key="5">
    <source>
        <dbReference type="ARBA" id="ARBA00023134"/>
    </source>
</evidence>
<sequence>MGSTISTISRKRRERARKRRSDEIDAQIEKDSMRLKRECRVLLLGSGGSDKSTILKQIRIIHGNGLSSAELAEYRPVIYRTILDGARKLVLLMRKAGLECTGHANGGLTEKVLTYSSRSWEVEKGEEGWVPNFNPDMAETIHQLWNDPAILTLMNTHSEDWDLLNLEPHFFKEVLRIGAPGYLPTESDVLRAHHEPVGITETDITMGTLLIRIIDVGSQRSERKKWIHCFESITSIIFCTALSEYNEVLLEDKAQNRMTQSLALFESVINSRWFLRTSIILFLTKIDVFKNKLPKVCPIGALLPRVHGGPDINKGAKYILWKFMQTNRARLSVYPHLTQASDTTNIRLVFCAVKETINQNALKDSGIL</sequence>
<dbReference type="GO" id="GO:0046872">
    <property type="term" value="F:metal ion binding"/>
    <property type="evidence" value="ECO:0007669"/>
    <property type="project" value="UniProtKB-KW"/>
</dbReference>
<comment type="subunit">
    <text evidence="1">G proteins are composed of 3 units; alpha, beta and gamma. The alpha chain contains the guanine nucleotide binding site.</text>
</comment>